<organism evidence="2 3">
    <name type="scientific">Anabarilius grahami</name>
    <name type="common">Kanglang fish</name>
    <name type="synonym">Barilius grahami</name>
    <dbReference type="NCBI Taxonomy" id="495550"/>
    <lineage>
        <taxon>Eukaryota</taxon>
        <taxon>Metazoa</taxon>
        <taxon>Chordata</taxon>
        <taxon>Craniata</taxon>
        <taxon>Vertebrata</taxon>
        <taxon>Euteleostomi</taxon>
        <taxon>Actinopterygii</taxon>
        <taxon>Neopterygii</taxon>
        <taxon>Teleostei</taxon>
        <taxon>Ostariophysi</taxon>
        <taxon>Cypriniformes</taxon>
        <taxon>Xenocyprididae</taxon>
        <taxon>Xenocypridinae</taxon>
        <taxon>Xenocypridinae incertae sedis</taxon>
        <taxon>Anabarilius</taxon>
    </lineage>
</organism>
<dbReference type="EMBL" id="RJVU01015592">
    <property type="protein sequence ID" value="ROL52416.1"/>
    <property type="molecule type" value="Genomic_DNA"/>
</dbReference>
<dbReference type="AlphaFoldDB" id="A0A3N0Z1K3"/>
<comment type="caution">
    <text evidence="2">The sequence shown here is derived from an EMBL/GenBank/DDBJ whole genome shotgun (WGS) entry which is preliminary data.</text>
</comment>
<dbReference type="Proteomes" id="UP000281406">
    <property type="component" value="Unassembled WGS sequence"/>
</dbReference>
<feature type="region of interest" description="Disordered" evidence="1">
    <location>
        <begin position="22"/>
        <end position="97"/>
    </location>
</feature>
<sequence>MRELGEAWSYVKQRERGANWSMVRGGVTGSEDQGGARGSTQLELETGKAQGGSRQLGQATEGGTNELNGARKGGAKKLKDVVRGGGSKRLGGTSCDK</sequence>
<proteinExistence type="predicted"/>
<reference evidence="2 3" key="1">
    <citation type="submission" date="2018-10" db="EMBL/GenBank/DDBJ databases">
        <title>Genome assembly for a Yunnan-Guizhou Plateau 3E fish, Anabarilius grahami (Regan), and its evolutionary and genetic applications.</title>
        <authorList>
            <person name="Jiang W."/>
        </authorList>
    </citation>
    <scope>NUCLEOTIDE SEQUENCE [LARGE SCALE GENOMIC DNA]</scope>
    <source>
        <strain evidence="2">AG-KIZ</strain>
        <tissue evidence="2">Muscle</tissue>
    </source>
</reference>
<gene>
    <name evidence="2" type="ORF">DPX16_6100</name>
</gene>
<evidence type="ECO:0000313" key="3">
    <source>
        <dbReference type="Proteomes" id="UP000281406"/>
    </source>
</evidence>
<feature type="compositionally biased region" description="Polar residues" evidence="1">
    <location>
        <begin position="52"/>
        <end position="67"/>
    </location>
</feature>
<evidence type="ECO:0000313" key="2">
    <source>
        <dbReference type="EMBL" id="ROL52416.1"/>
    </source>
</evidence>
<protein>
    <submittedName>
        <fullName evidence="2">Uncharacterized protein</fullName>
    </submittedName>
</protein>
<evidence type="ECO:0000256" key="1">
    <source>
        <dbReference type="SAM" id="MobiDB-lite"/>
    </source>
</evidence>
<accession>A0A3N0Z1K3</accession>
<name>A0A3N0Z1K3_ANAGA</name>
<keyword evidence="3" id="KW-1185">Reference proteome</keyword>